<accession>A0A9W9GW11</accession>
<feature type="transmembrane region" description="Helical" evidence="1">
    <location>
        <begin position="20"/>
        <end position="43"/>
    </location>
</feature>
<dbReference type="Proteomes" id="UP001149079">
    <property type="component" value="Unassembled WGS sequence"/>
</dbReference>
<organism evidence="2 3">
    <name type="scientific">Penicillium bovifimosum</name>
    <dbReference type="NCBI Taxonomy" id="126998"/>
    <lineage>
        <taxon>Eukaryota</taxon>
        <taxon>Fungi</taxon>
        <taxon>Dikarya</taxon>
        <taxon>Ascomycota</taxon>
        <taxon>Pezizomycotina</taxon>
        <taxon>Eurotiomycetes</taxon>
        <taxon>Eurotiomycetidae</taxon>
        <taxon>Eurotiales</taxon>
        <taxon>Aspergillaceae</taxon>
        <taxon>Penicillium</taxon>
    </lineage>
</organism>
<sequence>MSSALVFQADPPTAAVIPKAIAIIVPTVTIATTAFNAISCLLVKDCSHGTAWTFVDYPFGTLHMVPRFRDL</sequence>
<keyword evidence="1" id="KW-0472">Membrane</keyword>
<reference evidence="2" key="2">
    <citation type="journal article" date="2023" name="IMA Fungus">
        <title>Comparative genomic study of the Penicillium genus elucidates a diverse pangenome and 15 lateral gene transfer events.</title>
        <authorList>
            <person name="Petersen C."/>
            <person name="Sorensen T."/>
            <person name="Nielsen M.R."/>
            <person name="Sondergaard T.E."/>
            <person name="Sorensen J.L."/>
            <person name="Fitzpatrick D.A."/>
            <person name="Frisvad J.C."/>
            <person name="Nielsen K.L."/>
        </authorList>
    </citation>
    <scope>NUCLEOTIDE SEQUENCE</scope>
    <source>
        <strain evidence="2">IBT 22155</strain>
    </source>
</reference>
<proteinExistence type="predicted"/>
<dbReference type="AlphaFoldDB" id="A0A9W9GW11"/>
<reference evidence="2" key="1">
    <citation type="submission" date="2022-11" db="EMBL/GenBank/DDBJ databases">
        <authorList>
            <person name="Petersen C."/>
        </authorList>
    </citation>
    <scope>NUCLEOTIDE SEQUENCE</scope>
    <source>
        <strain evidence="2">IBT 22155</strain>
    </source>
</reference>
<protein>
    <submittedName>
        <fullName evidence="2">Uncharacterized protein</fullName>
    </submittedName>
</protein>
<evidence type="ECO:0000256" key="1">
    <source>
        <dbReference type="SAM" id="Phobius"/>
    </source>
</evidence>
<evidence type="ECO:0000313" key="2">
    <source>
        <dbReference type="EMBL" id="KAJ5130284.1"/>
    </source>
</evidence>
<dbReference type="RefSeq" id="XP_056520663.1">
    <property type="nucleotide sequence ID" value="XM_056667067.1"/>
</dbReference>
<dbReference type="GeneID" id="81406237"/>
<keyword evidence="3" id="KW-1185">Reference proteome</keyword>
<gene>
    <name evidence="2" type="ORF">N7515_006323</name>
</gene>
<evidence type="ECO:0000313" key="3">
    <source>
        <dbReference type="Proteomes" id="UP001149079"/>
    </source>
</evidence>
<keyword evidence="1" id="KW-0812">Transmembrane</keyword>
<keyword evidence="1" id="KW-1133">Transmembrane helix</keyword>
<dbReference type="EMBL" id="JAPQKL010000005">
    <property type="protein sequence ID" value="KAJ5130284.1"/>
    <property type="molecule type" value="Genomic_DNA"/>
</dbReference>
<name>A0A9W9GW11_9EURO</name>
<comment type="caution">
    <text evidence="2">The sequence shown here is derived from an EMBL/GenBank/DDBJ whole genome shotgun (WGS) entry which is preliminary data.</text>
</comment>